<dbReference type="Proteomes" id="UP000287243">
    <property type="component" value="Chromosome"/>
</dbReference>
<organism evidence="1 2">
    <name type="scientific">Velamenicoccus archaeovorus</name>
    <dbReference type="NCBI Taxonomy" id="1930593"/>
    <lineage>
        <taxon>Bacteria</taxon>
        <taxon>Pseudomonadati</taxon>
        <taxon>Candidatus Omnitrophota</taxon>
        <taxon>Candidatus Velamenicoccus</taxon>
    </lineage>
</organism>
<evidence type="ECO:0000313" key="2">
    <source>
        <dbReference type="Proteomes" id="UP000287243"/>
    </source>
</evidence>
<protein>
    <submittedName>
        <fullName evidence="1">Uncharacterized protein</fullName>
    </submittedName>
</protein>
<dbReference type="RefSeq" id="WP_128699632.1">
    <property type="nucleotide sequence ID" value="NZ_CP019384.1"/>
</dbReference>
<dbReference type="EMBL" id="CP019384">
    <property type="protein sequence ID" value="QAT16990.1"/>
    <property type="molecule type" value="Genomic_DNA"/>
</dbReference>
<dbReference type="KEGG" id="vai:BU251_04205"/>
<dbReference type="Pfam" id="PF18924">
    <property type="entry name" value="DUF5674"/>
    <property type="match status" value="1"/>
</dbReference>
<proteinExistence type="predicted"/>
<name>A0A410P4D9_VELA1</name>
<evidence type="ECO:0000313" key="1">
    <source>
        <dbReference type="EMBL" id="QAT16990.1"/>
    </source>
</evidence>
<accession>A0A410P4D9</accession>
<reference evidence="1 2" key="1">
    <citation type="submission" date="2017-01" db="EMBL/GenBank/DDBJ databases">
        <title>First insights into the biology of 'candidatus Vampirococcus archaeovorus'.</title>
        <authorList>
            <person name="Kizina J."/>
            <person name="Jordan S."/>
            <person name="Stueber K."/>
            <person name="Reinhardt R."/>
            <person name="Harder J."/>
        </authorList>
    </citation>
    <scope>NUCLEOTIDE SEQUENCE [LARGE SCALE GENOMIC DNA]</scope>
    <source>
        <strain evidence="1 2">LiM</strain>
    </source>
</reference>
<dbReference type="InterPro" id="IPR043731">
    <property type="entry name" value="DUF5674"/>
</dbReference>
<dbReference type="OrthoDB" id="308382at2"/>
<gene>
    <name evidence="1" type="ORF">BU251_04205</name>
</gene>
<dbReference type="AlphaFoldDB" id="A0A410P4D9"/>
<keyword evidence="2" id="KW-1185">Reference proteome</keyword>
<sequence length="113" mass="12733">MKIISEKLTLDELKGMAVRRFGNLVKAVVDVDKELLAVDAELHSDLEAMLLDAGSKQNSLWGINLYPDIPGDDHIEFDSMINMRPSQNNRSLGVEDEGMRKKIIAVVRKRVQQ</sequence>